<dbReference type="SUPFAM" id="SSF51126">
    <property type="entry name" value="Pectin lyase-like"/>
    <property type="match status" value="2"/>
</dbReference>
<name>A0ABS9PN94_9GAMM</name>
<reference evidence="3 4" key="1">
    <citation type="submission" date="2020-05" db="EMBL/GenBank/DDBJ databases">
        <title>Comparative genomic analysis of denitrifying bacteria from Halomonas genus.</title>
        <authorList>
            <person name="Wang L."/>
            <person name="Shao Z."/>
        </authorList>
    </citation>
    <scope>NUCLEOTIDE SEQUENCE [LARGE SCALE GENOMIC DNA]</scope>
    <source>
        <strain evidence="3 4">DSM 17331</strain>
    </source>
</reference>
<dbReference type="Gene3D" id="2.40.128.130">
    <property type="entry name" value="Autotransporter beta-domain"/>
    <property type="match status" value="1"/>
</dbReference>
<dbReference type="InterPro" id="IPR005546">
    <property type="entry name" value="Autotransporte_beta"/>
</dbReference>
<evidence type="ECO:0000313" key="3">
    <source>
        <dbReference type="EMBL" id="MCG6663223.1"/>
    </source>
</evidence>
<evidence type="ECO:0000256" key="1">
    <source>
        <dbReference type="ARBA" id="ARBA00022729"/>
    </source>
</evidence>
<comment type="caution">
    <text evidence="3">The sequence shown here is derived from an EMBL/GenBank/DDBJ whole genome shotgun (WGS) entry which is preliminary data.</text>
</comment>
<dbReference type="Pfam" id="PF12951">
    <property type="entry name" value="PATR"/>
    <property type="match status" value="2"/>
</dbReference>
<dbReference type="InterPro" id="IPR036709">
    <property type="entry name" value="Autotransporte_beta_dom_sf"/>
</dbReference>
<keyword evidence="4" id="KW-1185">Reference proteome</keyword>
<dbReference type="PROSITE" id="PS51208">
    <property type="entry name" value="AUTOTRANSPORTER"/>
    <property type="match status" value="1"/>
</dbReference>
<dbReference type="InterPro" id="IPR011050">
    <property type="entry name" value="Pectin_lyase_fold/virulence"/>
</dbReference>
<dbReference type="NCBIfam" id="TIGR02601">
    <property type="entry name" value="autotrns_rpt"/>
    <property type="match status" value="2"/>
</dbReference>
<dbReference type="InterPro" id="IPR030895">
    <property type="entry name" value="T5SS_PEPC_rpt"/>
</dbReference>
<dbReference type="Proteomes" id="UP000814353">
    <property type="component" value="Unassembled WGS sequence"/>
</dbReference>
<sequence>MTGEGSRLSSNQSIIVGYPGTGTLTISDGAGVDAGESYYLGLGWSGGDGTLNIGQGGAPGVVNAPTVRGGGGTATLNFNHSGDDYHFTRDGTANGEAVAITTTHTVHGTTSVNHLGSGTTTLSGSHAYYGPTTISDGRLLVNGTIASSVLTRVRDGAILGGSGTVGDTLVESGGILAPGNSIGTLTVDGDLTLESGAISEFELGTSGSAADPASGASDRVNVAGDLAFNGTLNLSQSDESDDGTVGLGYYRLMTYGGELTANTATIGTTPSLPHADLYELQAGEGRVDLFIGALGDDSLQHWQGGDGVWGATDTQWLNREGTAPAAWAGQHAIFKDAGGFNGGTIEVEGAQSFAGLQFVDEGYRLEGAGQLVTEANGSEIRVLADQATIATEITGSGGLTKTEAGTLTLTGTNTYTGGTTVNAGTLVVAAGGSITGDATVNGGRFDVDGEIDGEVTVNAGGFLGGSGTLGELRAGSGSVVQPGNSIGTLNVAGNYTLGSGATYEVELRGGGNTPGVHNDLIAVAGAATLEEGSLIHVTPENGSDDGSSGYADGTTYTILTSGGGLSVAGAGPVISDDYAYLDFAGSFDADNYYLTSRLVDGTTTFCLAGQSSNQCAAGGGAFSLGAGNAVYDAVLNMSAAQAAAALDQLSGEGIASTQSALLTGSGLVRDSLMAHMRSAGNAPDGSDDPLWVSIVGANVAFDGDGDTADLDSREWGFLAGRDATLDRLGDDWRLGLSAGYTRTDASVDDRLTSGDSDNVHLGLYAGRQWGALGLRLGAAHSWHWIDTERHALGQELTGDTRGRTLQGFAELGYAFDTGAVSVEPFVNAAWVQQRISGFDESGSAAALSVDDATSETGFTTLGLRSTAPLALGDKEVTLNGSLGWRHALGDLEPQSTHAFAGGEPFTVSGTAIDRNAAVVETGLDLSLSDTTSLGVSYDGQFGNDTRAHAGGIRLTHRF</sequence>
<gene>
    <name evidence="3" type="ORF">HOP48_16945</name>
</gene>
<organism evidence="3 4">
    <name type="scientific">Billgrantia kenyensis</name>
    <dbReference type="NCBI Taxonomy" id="321266"/>
    <lineage>
        <taxon>Bacteria</taxon>
        <taxon>Pseudomonadati</taxon>
        <taxon>Pseudomonadota</taxon>
        <taxon>Gammaproteobacteria</taxon>
        <taxon>Oceanospirillales</taxon>
        <taxon>Halomonadaceae</taxon>
        <taxon>Billgrantia</taxon>
    </lineage>
</organism>
<proteinExistence type="predicted"/>
<dbReference type="NCBIfam" id="TIGR01414">
    <property type="entry name" value="autotrans_barl"/>
    <property type="match status" value="1"/>
</dbReference>
<dbReference type="NCBIfam" id="TIGR04393">
    <property type="entry name" value="rpt_T5SS_PEPC"/>
    <property type="match status" value="1"/>
</dbReference>
<evidence type="ECO:0000313" key="4">
    <source>
        <dbReference type="Proteomes" id="UP000814353"/>
    </source>
</evidence>
<dbReference type="SMART" id="SM00869">
    <property type="entry name" value="Autotransporter"/>
    <property type="match status" value="1"/>
</dbReference>
<dbReference type="InterPro" id="IPR006315">
    <property type="entry name" value="OM_autotransptr_brl_dom"/>
</dbReference>
<dbReference type="InterPro" id="IPR051551">
    <property type="entry name" value="Autotransporter_adhesion"/>
</dbReference>
<dbReference type="PANTHER" id="PTHR35037:SF3">
    <property type="entry name" value="C-TERMINAL REGION OF AIDA-LIKE PROTEIN"/>
    <property type="match status" value="1"/>
</dbReference>
<accession>A0ABS9PN94</accession>
<dbReference type="EMBL" id="JABFUB010000018">
    <property type="protein sequence ID" value="MCG6663223.1"/>
    <property type="molecule type" value="Genomic_DNA"/>
</dbReference>
<feature type="domain" description="Autotransporter" evidence="2">
    <location>
        <begin position="683"/>
        <end position="958"/>
    </location>
</feature>
<protein>
    <submittedName>
        <fullName evidence="3">Autotransporter domain-containing protein</fullName>
    </submittedName>
</protein>
<dbReference type="SUPFAM" id="SSF103515">
    <property type="entry name" value="Autotransporter"/>
    <property type="match status" value="1"/>
</dbReference>
<keyword evidence="1" id="KW-0732">Signal</keyword>
<dbReference type="PANTHER" id="PTHR35037">
    <property type="entry name" value="C-TERMINAL REGION OF AIDA-LIKE PROTEIN"/>
    <property type="match status" value="1"/>
</dbReference>
<dbReference type="Pfam" id="PF03797">
    <property type="entry name" value="Autotransporter"/>
    <property type="match status" value="1"/>
</dbReference>
<dbReference type="InterPro" id="IPR013425">
    <property type="entry name" value="Autotrns_rpt"/>
</dbReference>
<evidence type="ECO:0000259" key="2">
    <source>
        <dbReference type="PROSITE" id="PS51208"/>
    </source>
</evidence>